<evidence type="ECO:0000313" key="2">
    <source>
        <dbReference type="Proteomes" id="UP001470230"/>
    </source>
</evidence>
<protein>
    <recommendedName>
        <fullName evidence="3">Tubby C-terminal domain-containing protein</fullName>
    </recommendedName>
</protein>
<dbReference type="EMBL" id="JAPFFF010000045">
    <property type="protein sequence ID" value="KAK8840512.1"/>
    <property type="molecule type" value="Genomic_DNA"/>
</dbReference>
<gene>
    <name evidence="1" type="ORF">M9Y10_030720</name>
</gene>
<organism evidence="1 2">
    <name type="scientific">Tritrichomonas musculus</name>
    <dbReference type="NCBI Taxonomy" id="1915356"/>
    <lineage>
        <taxon>Eukaryota</taxon>
        <taxon>Metamonada</taxon>
        <taxon>Parabasalia</taxon>
        <taxon>Tritrichomonadida</taxon>
        <taxon>Tritrichomonadidae</taxon>
        <taxon>Tritrichomonas</taxon>
    </lineage>
</organism>
<evidence type="ECO:0000313" key="1">
    <source>
        <dbReference type="EMBL" id="KAK8840512.1"/>
    </source>
</evidence>
<keyword evidence="2" id="KW-1185">Reference proteome</keyword>
<reference evidence="1 2" key="1">
    <citation type="submission" date="2024-04" db="EMBL/GenBank/DDBJ databases">
        <title>Tritrichomonas musculus Genome.</title>
        <authorList>
            <person name="Alves-Ferreira E."/>
            <person name="Grigg M."/>
            <person name="Lorenzi H."/>
            <person name="Galac M."/>
        </authorList>
    </citation>
    <scope>NUCLEOTIDE SEQUENCE [LARGE SCALE GENOMIC DNA]</scope>
    <source>
        <strain evidence="1 2">EAF2021</strain>
    </source>
</reference>
<comment type="caution">
    <text evidence="1">The sequence shown here is derived from an EMBL/GenBank/DDBJ whole genome shotgun (WGS) entry which is preliminary data.</text>
</comment>
<sequence>MSNQTFPVIYGSRRYMVDPNKLFNASRKFAQLVQPFGSDANRCQLGILVNNFSDRCVDNFLKLCQDLPTDVLDSEMKEICELAKMFQTDKIYNTGLAFVQQSIDPNFYVPDSKYENGIEYIRVELPYQSAYINDMDYESDETNEASNSENQNKEPEAGIKHDIPTIIYEIRIDRPKLKLIRYHLMKDGEVIYSAKKKGNKVVIGKGADVHMETSTINHCGHITQDSMINQINVDNQMIRLQYIRFPESDSISMSVSFMHNGQTLSWSPREPKRNPINGSYGLNLRGYYHHKAVASKRNSVLKNAAGHATFITRKMAENFYEAECHPEINPLVAFAIALSSIIGPSLDKAQ</sequence>
<proteinExistence type="predicted"/>
<evidence type="ECO:0008006" key="3">
    <source>
        <dbReference type="Google" id="ProtNLM"/>
    </source>
</evidence>
<accession>A0ABR2H4K6</accession>
<name>A0ABR2H4K6_9EUKA</name>
<dbReference type="Proteomes" id="UP001470230">
    <property type="component" value="Unassembled WGS sequence"/>
</dbReference>